<dbReference type="Proteomes" id="UP000236291">
    <property type="component" value="Unassembled WGS sequence"/>
</dbReference>
<comment type="caution">
    <text evidence="1">The sequence shown here is derived from an EMBL/GenBank/DDBJ whole genome shotgun (WGS) entry which is preliminary data.</text>
</comment>
<reference evidence="1 2" key="1">
    <citation type="journal article" date="2014" name="Am. J. Bot.">
        <title>Genome assembly and annotation for red clover (Trifolium pratense; Fabaceae).</title>
        <authorList>
            <person name="Istvanek J."/>
            <person name="Jaros M."/>
            <person name="Krenek A."/>
            <person name="Repkova J."/>
        </authorList>
    </citation>
    <scope>NUCLEOTIDE SEQUENCE [LARGE SCALE GENOMIC DNA]</scope>
    <source>
        <strain evidence="2">cv. Tatra</strain>
        <tissue evidence="1">Young leaves</tissue>
    </source>
</reference>
<reference evidence="1 2" key="2">
    <citation type="journal article" date="2017" name="Front. Plant Sci.">
        <title>Gene Classification and Mining of Molecular Markers Useful in Red Clover (Trifolium pratense) Breeding.</title>
        <authorList>
            <person name="Istvanek J."/>
            <person name="Dluhosova J."/>
            <person name="Dluhos P."/>
            <person name="Patkova L."/>
            <person name="Nedelnik J."/>
            <person name="Repkova J."/>
        </authorList>
    </citation>
    <scope>NUCLEOTIDE SEQUENCE [LARGE SCALE GENOMIC DNA]</scope>
    <source>
        <strain evidence="2">cv. Tatra</strain>
        <tissue evidence="1">Young leaves</tissue>
    </source>
</reference>
<name>A0A2K3LC04_TRIPR</name>
<organism evidence="1 2">
    <name type="scientific">Trifolium pratense</name>
    <name type="common">Red clover</name>
    <dbReference type="NCBI Taxonomy" id="57577"/>
    <lineage>
        <taxon>Eukaryota</taxon>
        <taxon>Viridiplantae</taxon>
        <taxon>Streptophyta</taxon>
        <taxon>Embryophyta</taxon>
        <taxon>Tracheophyta</taxon>
        <taxon>Spermatophyta</taxon>
        <taxon>Magnoliopsida</taxon>
        <taxon>eudicotyledons</taxon>
        <taxon>Gunneridae</taxon>
        <taxon>Pentapetalae</taxon>
        <taxon>rosids</taxon>
        <taxon>fabids</taxon>
        <taxon>Fabales</taxon>
        <taxon>Fabaceae</taxon>
        <taxon>Papilionoideae</taxon>
        <taxon>50 kb inversion clade</taxon>
        <taxon>NPAAA clade</taxon>
        <taxon>Hologalegina</taxon>
        <taxon>IRL clade</taxon>
        <taxon>Trifolieae</taxon>
        <taxon>Trifolium</taxon>
    </lineage>
</organism>
<accession>A0A2K3LC04</accession>
<dbReference type="AlphaFoldDB" id="A0A2K3LC04"/>
<gene>
    <name evidence="1" type="ORF">L195_g032014</name>
</gene>
<sequence length="67" mass="7652">MAGCQAQWLFMLMQELGLKTDDKVRLMLDNKFAIDLPKHPIADILTNTLKTSTLEELKMRIAMNSTN</sequence>
<dbReference type="EMBL" id="ASHM01030068">
    <property type="protein sequence ID" value="PNX76069.1"/>
    <property type="molecule type" value="Genomic_DNA"/>
</dbReference>
<proteinExistence type="predicted"/>
<evidence type="ECO:0000313" key="1">
    <source>
        <dbReference type="EMBL" id="PNX76069.1"/>
    </source>
</evidence>
<evidence type="ECO:0000313" key="2">
    <source>
        <dbReference type="Proteomes" id="UP000236291"/>
    </source>
</evidence>
<protein>
    <submittedName>
        <fullName evidence="1">Retrovirus-related Pol polyprotein from transposon TNT 1-94</fullName>
    </submittedName>
</protein>